<protein>
    <submittedName>
        <fullName evidence="1">Uncharacterized protein</fullName>
    </submittedName>
</protein>
<organism evidence="1">
    <name type="scientific">Phage sp. ctGns7</name>
    <dbReference type="NCBI Taxonomy" id="2828003"/>
    <lineage>
        <taxon>Viruses</taxon>
    </lineage>
</organism>
<name>A0A8S5S9U3_9VIRU</name>
<reference evidence="1" key="1">
    <citation type="journal article" date="2021" name="Proc. Natl. Acad. Sci. U.S.A.">
        <title>A Catalog of Tens of Thousands of Viruses from Human Metagenomes Reveals Hidden Associations with Chronic Diseases.</title>
        <authorList>
            <person name="Tisza M.J."/>
            <person name="Buck C.B."/>
        </authorList>
    </citation>
    <scope>NUCLEOTIDE SEQUENCE</scope>
    <source>
        <strain evidence="1">CtGns7</strain>
    </source>
</reference>
<proteinExistence type="predicted"/>
<dbReference type="EMBL" id="BK032555">
    <property type="protein sequence ID" value="DAF47490.1"/>
    <property type="molecule type" value="Genomic_DNA"/>
</dbReference>
<accession>A0A8S5S9U3</accession>
<sequence>MSRAFQCDICKGFYCDNENTNSKIIERINLFKLSGADVYSLYDTNTNSKFDADICPNCTKRIQDTIDDIIRERLENKKK</sequence>
<evidence type="ECO:0000313" key="1">
    <source>
        <dbReference type="EMBL" id="DAF47490.1"/>
    </source>
</evidence>